<dbReference type="RefSeq" id="WP_055193011.1">
    <property type="nucleotide sequence ID" value="NZ_FPBS01000006.1"/>
</dbReference>
<feature type="active site" description="Nucleophile" evidence="1">
    <location>
        <position position="138"/>
    </location>
</feature>
<dbReference type="AlphaFoldDB" id="A0A0P7IS92"/>
<organism evidence="3 4">
    <name type="scientific">Aliiroseovarius crassostreae</name>
    <dbReference type="NCBI Taxonomy" id="154981"/>
    <lineage>
        <taxon>Bacteria</taxon>
        <taxon>Pseudomonadati</taxon>
        <taxon>Pseudomonadota</taxon>
        <taxon>Alphaproteobacteria</taxon>
        <taxon>Rhodobacterales</taxon>
        <taxon>Paracoccaceae</taxon>
        <taxon>Aliiroseovarius</taxon>
    </lineage>
</organism>
<dbReference type="OrthoDB" id="9804204at2"/>
<protein>
    <recommendedName>
        <fullName evidence="2">L,D-TPase catalytic domain-containing protein</fullName>
    </recommendedName>
</protein>
<comment type="caution">
    <text evidence="3">The sequence shown here is derived from an EMBL/GenBank/DDBJ whole genome shotgun (WGS) entry which is preliminary data.</text>
</comment>
<keyword evidence="4" id="KW-1185">Reference proteome</keyword>
<name>A0A0P7IS92_9RHOB</name>
<sequence length="162" mass="18309">MLVTRWGARFMGRSIPCSIGRGGMTDDKREGDGATPRGIWELAAGLYRADRRARPACPLPLRPIGPWDLWSDDPDDSNYNHPVRALRYSHSHEQLRMAAPLYDVCLISDQNWPDAVPGKGSALFVHNWRRPRFPTAGCIAFAANDLSWILARWQADSRILVR</sequence>
<evidence type="ECO:0000259" key="2">
    <source>
        <dbReference type="PROSITE" id="PS52029"/>
    </source>
</evidence>
<dbReference type="GO" id="GO:0016740">
    <property type="term" value="F:transferase activity"/>
    <property type="evidence" value="ECO:0007669"/>
    <property type="project" value="InterPro"/>
</dbReference>
<gene>
    <name evidence="3" type="ORF">AKJ29_03225</name>
</gene>
<dbReference type="EMBL" id="LKBA01000025">
    <property type="protein sequence ID" value="KPN61680.1"/>
    <property type="molecule type" value="Genomic_DNA"/>
</dbReference>
<dbReference type="PROSITE" id="PS52029">
    <property type="entry name" value="LD_TPASE"/>
    <property type="match status" value="1"/>
</dbReference>
<dbReference type="GO" id="GO:0008360">
    <property type="term" value="P:regulation of cell shape"/>
    <property type="evidence" value="ECO:0007669"/>
    <property type="project" value="UniProtKB-UniRule"/>
</dbReference>
<reference evidence="3 4" key="1">
    <citation type="submission" date="2015-09" db="EMBL/GenBank/DDBJ databases">
        <title>Draft genome sequence of Aliiroseovarius crassostreae CV919-312TSm, the causative agent of Roseovarius Oyster Disease (formerly Juvenile Oyster Disease).</title>
        <authorList>
            <person name="Kessner L."/>
            <person name="Spinard E."/>
            <person name="Nelson D."/>
        </authorList>
    </citation>
    <scope>NUCLEOTIDE SEQUENCE [LARGE SCALE GENOMIC DNA]</scope>
    <source>
        <strain evidence="3 4">CV919-312</strain>
    </source>
</reference>
<proteinExistence type="predicted"/>
<dbReference type="PANTHER" id="PTHR38589:SF1">
    <property type="entry name" value="BLR0621 PROTEIN"/>
    <property type="match status" value="1"/>
</dbReference>
<feature type="domain" description="L,D-TPase catalytic" evidence="2">
    <location>
        <begin position="1"/>
        <end position="162"/>
    </location>
</feature>
<dbReference type="PANTHER" id="PTHR38589">
    <property type="entry name" value="BLR0621 PROTEIN"/>
    <property type="match status" value="1"/>
</dbReference>
<dbReference type="GO" id="GO:0071555">
    <property type="term" value="P:cell wall organization"/>
    <property type="evidence" value="ECO:0007669"/>
    <property type="project" value="UniProtKB-UniRule"/>
</dbReference>
<evidence type="ECO:0000256" key="1">
    <source>
        <dbReference type="PROSITE-ProRule" id="PRU01373"/>
    </source>
</evidence>
<dbReference type="GO" id="GO:0009252">
    <property type="term" value="P:peptidoglycan biosynthetic process"/>
    <property type="evidence" value="ECO:0007669"/>
    <property type="project" value="UniProtKB-KW"/>
</dbReference>
<evidence type="ECO:0000313" key="3">
    <source>
        <dbReference type="EMBL" id="KPN61680.1"/>
    </source>
</evidence>
<dbReference type="InterPro" id="IPR005490">
    <property type="entry name" value="LD_TPept_cat_dom"/>
</dbReference>
<keyword evidence="1" id="KW-0573">Peptidoglycan synthesis</keyword>
<dbReference type="Pfam" id="PF03734">
    <property type="entry name" value="YkuD"/>
    <property type="match status" value="1"/>
</dbReference>
<dbReference type="Proteomes" id="UP000050471">
    <property type="component" value="Unassembled WGS sequence"/>
</dbReference>
<keyword evidence="1" id="KW-0133">Cell shape</keyword>
<feature type="active site" description="Proton donor/acceptor" evidence="1">
    <location>
        <position position="126"/>
    </location>
</feature>
<comment type="pathway">
    <text evidence="1">Cell wall biogenesis; peptidoglycan biosynthesis.</text>
</comment>
<accession>A0A0P7IS92</accession>
<evidence type="ECO:0000313" key="4">
    <source>
        <dbReference type="Proteomes" id="UP000050471"/>
    </source>
</evidence>
<dbReference type="STRING" id="154981.AKJ29_03225"/>
<keyword evidence="1" id="KW-0961">Cell wall biogenesis/degradation</keyword>